<sequence>MSWLGFVDSLVRSLAWPAVVLIAALLFRTEVAGLVARLTHLKVPGGEATFGEKLAKAERTFEKFQASVTGAEAASGQPGVEEPDGAGIADFGPLEPSALVLSSWEHLAEEIIGLAHVAVPGVRTTNAASAAVALERAGTVNDLFVETVNELRQLRNAVAHARETPTPGSAIAYAEQARELRVACRALAQLHNGRSEAAS</sequence>
<proteinExistence type="predicted"/>
<name>A0ACD1E364_9MICO</name>
<evidence type="ECO:0000313" key="2">
    <source>
        <dbReference type="Proteomes" id="UP000681794"/>
    </source>
</evidence>
<protein>
    <submittedName>
        <fullName evidence="1">Uncharacterized protein</fullName>
    </submittedName>
</protein>
<accession>A0ACD1E364</accession>
<reference evidence="1" key="1">
    <citation type="submission" date="2021-06" db="EMBL/GenBank/DDBJ databases">
        <authorList>
            <person name="Ellington A.J."/>
            <person name="Bryan N.C."/>
            <person name="Christner B.C."/>
            <person name="Reisch C.R."/>
        </authorList>
    </citation>
    <scope>NUCLEOTIDE SEQUENCE</scope>
    <source>
        <strain evidence="1">L6-1</strain>
    </source>
</reference>
<organism evidence="1 2">
    <name type="scientific">Curtobacterium aetherium</name>
    <dbReference type="NCBI Taxonomy" id="2841594"/>
    <lineage>
        <taxon>Bacteria</taxon>
        <taxon>Bacillati</taxon>
        <taxon>Actinomycetota</taxon>
        <taxon>Actinomycetes</taxon>
        <taxon>Micrococcales</taxon>
        <taxon>Microbacteriaceae</taxon>
        <taxon>Curtobacterium</taxon>
    </lineage>
</organism>
<gene>
    <name evidence="1" type="ORF">KM842_12405</name>
</gene>
<dbReference type="EMBL" id="CP076544">
    <property type="protein sequence ID" value="QWS33047.1"/>
    <property type="molecule type" value="Genomic_DNA"/>
</dbReference>
<evidence type="ECO:0000313" key="1">
    <source>
        <dbReference type="EMBL" id="QWS33047.1"/>
    </source>
</evidence>
<dbReference type="Proteomes" id="UP000681794">
    <property type="component" value="Chromosome"/>
</dbReference>
<keyword evidence="2" id="KW-1185">Reference proteome</keyword>